<keyword evidence="1" id="KW-0472">Membrane</keyword>
<evidence type="ECO:0000313" key="3">
    <source>
        <dbReference type="Proteomes" id="UP000510621"/>
    </source>
</evidence>
<evidence type="ECO:0000256" key="1">
    <source>
        <dbReference type="SAM" id="Phobius"/>
    </source>
</evidence>
<feature type="transmembrane region" description="Helical" evidence="1">
    <location>
        <begin position="190"/>
        <end position="208"/>
    </location>
</feature>
<evidence type="ECO:0000313" key="2">
    <source>
        <dbReference type="EMBL" id="QLQ32171.1"/>
    </source>
</evidence>
<dbReference type="EMBL" id="CP059265">
    <property type="protein sequence ID" value="QLQ32171.1"/>
    <property type="molecule type" value="Genomic_DNA"/>
</dbReference>
<feature type="transmembrane region" description="Helical" evidence="1">
    <location>
        <begin position="146"/>
        <end position="170"/>
    </location>
</feature>
<reference evidence="2" key="1">
    <citation type="submission" date="2020-06" db="EMBL/GenBank/DDBJ databases">
        <title>Analysis procedures for assessing recovery of high quality, complete, closed genomes from Nanopore long read metagenome sequencing.</title>
        <authorList>
            <person name="Bessarab I."/>
            <person name="Arumugam K."/>
            <person name="Haryono M."/>
            <person name="Liu X."/>
            <person name="Roy S."/>
            <person name="Zuniga-Montanez R.E."/>
            <person name="Qiu G."/>
            <person name="Drautz-Moses D.I."/>
            <person name="Law Y.Y."/>
            <person name="Wuertz S."/>
            <person name="Lauro F.M."/>
            <person name="Huson D.H."/>
            <person name="Williams R.B."/>
        </authorList>
    </citation>
    <scope>NUCLEOTIDE SEQUENCE [LARGE SCALE GENOMIC DNA]</scope>
    <source>
        <strain evidence="2">SSD2</strain>
    </source>
</reference>
<dbReference type="KEGG" id="this:HZT40_11910"/>
<feature type="transmembrane region" description="Helical" evidence="1">
    <location>
        <begin position="46"/>
        <end position="70"/>
    </location>
</feature>
<sequence length="312" mass="34343">MLKPIKTHYYLTLFQMLAILLLMAAAVLLGKDQLLQFFHTTRAGMLGVVLNGVILLIFLLGLARMIWLFLSYTREQGVLLRFIRRAEDNAANPVYGLPESALVVNRYYAVQTIARQNAEVNQAALASTLMAGQAAQFTLVRFVNSILILAGVLGTVISLAVALMGAAGLMNTADNMKNMWDIIGGMSNSLSTTVTAIVCYLFFAYFYLRLQDARTQLLANIEDVTALYILPRFKHAENNLLHDVAVLAAELRRAAEAVTQIEDRFLHAGERLQLAVDDLQSAVAQSGDNIRIIRDSVREGFRLPAAGGKQPS</sequence>
<dbReference type="AlphaFoldDB" id="A0A7L6ASV1"/>
<protein>
    <recommendedName>
        <fullName evidence="4">MotA/TolQ/ExbB proton channel domain-containing protein</fullName>
    </recommendedName>
</protein>
<proteinExistence type="predicted"/>
<accession>A0A7L6ASV1</accession>
<gene>
    <name evidence="2" type="ORF">HZT40_11910</name>
</gene>
<dbReference type="Proteomes" id="UP000510621">
    <property type="component" value="Chromosome"/>
</dbReference>
<name>A0A7L6ASV1_9GAMM</name>
<evidence type="ECO:0008006" key="4">
    <source>
        <dbReference type="Google" id="ProtNLM"/>
    </source>
</evidence>
<keyword evidence="3" id="KW-1185">Reference proteome</keyword>
<organism evidence="2 3">
    <name type="scientific">Candidatus Thiothrix singaporensis</name>
    <dbReference type="NCBI Taxonomy" id="2799669"/>
    <lineage>
        <taxon>Bacteria</taxon>
        <taxon>Pseudomonadati</taxon>
        <taxon>Pseudomonadota</taxon>
        <taxon>Gammaproteobacteria</taxon>
        <taxon>Thiotrichales</taxon>
        <taxon>Thiotrichaceae</taxon>
        <taxon>Thiothrix</taxon>
    </lineage>
</organism>
<keyword evidence="1" id="KW-0812">Transmembrane</keyword>
<keyword evidence="1" id="KW-1133">Transmembrane helix</keyword>